<keyword evidence="6" id="KW-0175">Coiled coil</keyword>
<evidence type="ECO:0000256" key="3">
    <source>
        <dbReference type="ARBA" id="ARBA00023015"/>
    </source>
</evidence>
<comment type="caution">
    <text evidence="7">The sequence shown here is derived from an EMBL/GenBank/DDBJ whole genome shotgun (WGS) entry which is preliminary data.</text>
</comment>
<dbReference type="PANTHER" id="PTHR38546:SF3">
    <property type="entry name" value="DNA BINDING PROTEIN"/>
    <property type="match status" value="1"/>
</dbReference>
<name>A0AAE1JT65_9FABA</name>
<dbReference type="AlphaFoldDB" id="A0AAE1JT65"/>
<keyword evidence="5" id="KW-0539">Nucleus</keyword>
<dbReference type="Pfam" id="PF23174">
    <property type="entry name" value="bHLH_ILI"/>
    <property type="match status" value="1"/>
</dbReference>
<keyword evidence="3" id="KW-0805">Transcription regulation</keyword>
<evidence type="ECO:0000313" key="7">
    <source>
        <dbReference type="EMBL" id="KAK4257180.1"/>
    </source>
</evidence>
<evidence type="ECO:0000313" key="8">
    <source>
        <dbReference type="Proteomes" id="UP001293593"/>
    </source>
</evidence>
<protein>
    <recommendedName>
        <fullName evidence="9">BHLH domain-containing protein</fullName>
    </recommendedName>
</protein>
<evidence type="ECO:0000256" key="1">
    <source>
        <dbReference type="ARBA" id="ARBA00004123"/>
    </source>
</evidence>
<dbReference type="Gene3D" id="4.10.280.10">
    <property type="entry name" value="Helix-loop-helix DNA-binding domain"/>
    <property type="match status" value="1"/>
</dbReference>
<sequence length="89" mass="10387">MSGQKSCRASNLNENEINDLVWRLQALLPRLNRRTDSRVSVSKILKETCSHIKKLQKEVEELSERVIELMESADITEIDEESLRRLLLH</sequence>
<comment type="subcellular location">
    <subcellularLocation>
        <location evidence="1">Nucleus</location>
    </subcellularLocation>
</comment>
<dbReference type="InterPro" id="IPR036638">
    <property type="entry name" value="HLH_DNA-bd_sf"/>
</dbReference>
<evidence type="ECO:0000256" key="5">
    <source>
        <dbReference type="ARBA" id="ARBA00023242"/>
    </source>
</evidence>
<dbReference type="Proteomes" id="UP001293593">
    <property type="component" value="Unassembled WGS sequence"/>
</dbReference>
<keyword evidence="8" id="KW-1185">Reference proteome</keyword>
<dbReference type="InterPro" id="IPR044172">
    <property type="entry name" value="ILI2-like"/>
</dbReference>
<evidence type="ECO:0000256" key="6">
    <source>
        <dbReference type="SAM" id="Coils"/>
    </source>
</evidence>
<keyword evidence="4" id="KW-0804">Transcription</keyword>
<keyword evidence="2" id="KW-0341">Growth regulation</keyword>
<gene>
    <name evidence="7" type="ORF">QN277_006802</name>
</gene>
<dbReference type="EMBL" id="JAWXYG010000012">
    <property type="protein sequence ID" value="KAK4257180.1"/>
    <property type="molecule type" value="Genomic_DNA"/>
</dbReference>
<dbReference type="GO" id="GO:0006355">
    <property type="term" value="P:regulation of DNA-templated transcription"/>
    <property type="evidence" value="ECO:0007669"/>
    <property type="project" value="InterPro"/>
</dbReference>
<feature type="coiled-coil region" evidence="6">
    <location>
        <begin position="45"/>
        <end position="72"/>
    </location>
</feature>
<dbReference type="GO" id="GO:0046983">
    <property type="term" value="F:protein dimerization activity"/>
    <property type="evidence" value="ECO:0007669"/>
    <property type="project" value="InterPro"/>
</dbReference>
<accession>A0AAE1JT65</accession>
<dbReference type="InterPro" id="IPR044293">
    <property type="entry name" value="PRE"/>
</dbReference>
<evidence type="ECO:0000256" key="2">
    <source>
        <dbReference type="ARBA" id="ARBA00022604"/>
    </source>
</evidence>
<dbReference type="GO" id="GO:0040008">
    <property type="term" value="P:regulation of growth"/>
    <property type="evidence" value="ECO:0007669"/>
    <property type="project" value="InterPro"/>
</dbReference>
<reference evidence="7" key="1">
    <citation type="submission" date="2023-10" db="EMBL/GenBank/DDBJ databases">
        <title>Chromosome-level genome of the transformable northern wattle, Acacia crassicarpa.</title>
        <authorList>
            <person name="Massaro I."/>
            <person name="Sinha N.R."/>
            <person name="Poethig S."/>
            <person name="Leichty A.R."/>
        </authorList>
    </citation>
    <scope>NUCLEOTIDE SEQUENCE</scope>
    <source>
        <strain evidence="7">Acra3RX</strain>
        <tissue evidence="7">Leaf</tissue>
    </source>
</reference>
<evidence type="ECO:0000256" key="4">
    <source>
        <dbReference type="ARBA" id="ARBA00023163"/>
    </source>
</evidence>
<dbReference type="GO" id="GO:0005634">
    <property type="term" value="C:nucleus"/>
    <property type="evidence" value="ECO:0007669"/>
    <property type="project" value="UniProtKB-SubCell"/>
</dbReference>
<dbReference type="PANTHER" id="PTHR38546">
    <property type="entry name" value="DNA BINDING PROTEIN"/>
    <property type="match status" value="1"/>
</dbReference>
<evidence type="ECO:0008006" key="9">
    <source>
        <dbReference type="Google" id="ProtNLM"/>
    </source>
</evidence>
<dbReference type="SUPFAM" id="SSF47459">
    <property type="entry name" value="HLH, helix-loop-helix DNA-binding domain"/>
    <property type="match status" value="1"/>
</dbReference>
<organism evidence="7 8">
    <name type="scientific">Acacia crassicarpa</name>
    <name type="common">northern wattle</name>
    <dbReference type="NCBI Taxonomy" id="499986"/>
    <lineage>
        <taxon>Eukaryota</taxon>
        <taxon>Viridiplantae</taxon>
        <taxon>Streptophyta</taxon>
        <taxon>Embryophyta</taxon>
        <taxon>Tracheophyta</taxon>
        <taxon>Spermatophyta</taxon>
        <taxon>Magnoliopsida</taxon>
        <taxon>eudicotyledons</taxon>
        <taxon>Gunneridae</taxon>
        <taxon>Pentapetalae</taxon>
        <taxon>rosids</taxon>
        <taxon>fabids</taxon>
        <taxon>Fabales</taxon>
        <taxon>Fabaceae</taxon>
        <taxon>Caesalpinioideae</taxon>
        <taxon>mimosoid clade</taxon>
        <taxon>Acacieae</taxon>
        <taxon>Acacia</taxon>
    </lineage>
</organism>
<proteinExistence type="predicted"/>